<evidence type="ECO:0000259" key="5">
    <source>
        <dbReference type="Pfam" id="PF18502"/>
    </source>
</evidence>
<dbReference type="Pfam" id="PF01196">
    <property type="entry name" value="Ribosomal_L17"/>
    <property type="match status" value="1"/>
</dbReference>
<keyword evidence="3 4" id="KW-0687">Ribonucleoprotein</keyword>
<name>A0A1Q3AL27_ZYGRO</name>
<sequence length="246" mass="27927">MTVGLARKLSRTKPHRDALLRNMVSQLLQHGSITSTHAKCKEASRVADRVINWAKIVHQNPSSPLLSQIQSRLHLSGDNSKLLKRLVSEIAPIYSNRNGGYTRVMHLEPRLSDRAPYSLLELVNTPVIDARGNFQRGNLKMWLMVKNTLADEQFGKPYSALTIKNLKKMTLDKSREQLSGEILAIRKFLVEEDGSHWDESQQQNAVQELLVQVYEKDLKKFKEDKAVNGGYRFAPRPASRAEESQA</sequence>
<dbReference type="Pfam" id="PF18502">
    <property type="entry name" value="Mrpl_C"/>
    <property type="match status" value="1"/>
</dbReference>
<dbReference type="AlphaFoldDB" id="A0A1Q3AL27"/>
<dbReference type="Gene3D" id="3.90.1030.10">
    <property type="entry name" value="Ribosomal protein L17"/>
    <property type="match status" value="1"/>
</dbReference>
<dbReference type="PANTHER" id="PTHR14413">
    <property type="entry name" value="RIBOSOMAL PROTEIN L17"/>
    <property type="match status" value="1"/>
</dbReference>
<evidence type="ECO:0000256" key="2">
    <source>
        <dbReference type="ARBA" id="ARBA00022980"/>
    </source>
</evidence>
<evidence type="ECO:0000256" key="3">
    <source>
        <dbReference type="ARBA" id="ARBA00023274"/>
    </source>
</evidence>
<dbReference type="Gene3D" id="1.10.246.170">
    <property type="match status" value="1"/>
</dbReference>
<proteinExistence type="inferred from homology"/>
<organism evidence="6 7">
    <name type="scientific">Zygosaccharomyces rouxii</name>
    <dbReference type="NCBI Taxonomy" id="4956"/>
    <lineage>
        <taxon>Eukaryota</taxon>
        <taxon>Fungi</taxon>
        <taxon>Dikarya</taxon>
        <taxon>Ascomycota</taxon>
        <taxon>Saccharomycotina</taxon>
        <taxon>Saccharomycetes</taxon>
        <taxon>Saccharomycetales</taxon>
        <taxon>Saccharomycetaceae</taxon>
        <taxon>Zygosaccharomyces</taxon>
    </lineage>
</organism>
<dbReference type="GO" id="GO:0006412">
    <property type="term" value="P:translation"/>
    <property type="evidence" value="ECO:0007669"/>
    <property type="project" value="InterPro"/>
</dbReference>
<feature type="domain" description="Large ribosomal subunit protein bL17m C-terminal fungi" evidence="5">
    <location>
        <begin position="125"/>
        <end position="237"/>
    </location>
</feature>
<dbReference type="EMBL" id="BDGX01000054">
    <property type="protein sequence ID" value="GAV56340.1"/>
    <property type="molecule type" value="Genomic_DNA"/>
</dbReference>
<comment type="caution">
    <text evidence="6">The sequence shown here is derived from an EMBL/GenBank/DDBJ whole genome shotgun (WGS) entry which is preliminary data.</text>
</comment>
<dbReference type="NCBIfam" id="TIGR00059">
    <property type="entry name" value="L17"/>
    <property type="match status" value="1"/>
</dbReference>
<keyword evidence="2 4" id="KW-0689">Ribosomal protein</keyword>
<dbReference type="InterPro" id="IPR036373">
    <property type="entry name" value="Ribosomal_bL17_sf"/>
</dbReference>
<dbReference type="OrthoDB" id="275000at2759"/>
<dbReference type="InterPro" id="IPR000456">
    <property type="entry name" value="Ribosomal_bL17"/>
</dbReference>
<protein>
    <recommendedName>
        <fullName evidence="5">Large ribosomal subunit protein bL17m C-terminal fungi domain-containing protein</fullName>
    </recommendedName>
</protein>
<evidence type="ECO:0000313" key="6">
    <source>
        <dbReference type="EMBL" id="GAV56340.1"/>
    </source>
</evidence>
<dbReference type="Proteomes" id="UP000187013">
    <property type="component" value="Unassembled WGS sequence"/>
</dbReference>
<evidence type="ECO:0000313" key="7">
    <source>
        <dbReference type="Proteomes" id="UP000187013"/>
    </source>
</evidence>
<dbReference type="SUPFAM" id="SSF64263">
    <property type="entry name" value="Prokaryotic ribosomal protein L17"/>
    <property type="match status" value="1"/>
</dbReference>
<evidence type="ECO:0000256" key="4">
    <source>
        <dbReference type="RuleBase" id="RU000660"/>
    </source>
</evidence>
<dbReference type="PANTHER" id="PTHR14413:SF16">
    <property type="entry name" value="LARGE RIBOSOMAL SUBUNIT PROTEIN BL17M"/>
    <property type="match status" value="1"/>
</dbReference>
<reference evidence="6 7" key="1">
    <citation type="submission" date="2016-08" db="EMBL/GenBank/DDBJ databases">
        <title>Draft genome sequence of allopolyploid Zygosaccharomyces rouxii.</title>
        <authorList>
            <person name="Watanabe J."/>
            <person name="Uehara K."/>
            <person name="Mogi Y."/>
            <person name="Tsukioka Y."/>
        </authorList>
    </citation>
    <scope>NUCLEOTIDE SEQUENCE [LARGE SCALE GENOMIC DNA]</scope>
    <source>
        <strain evidence="6 7">NBRC 110957</strain>
    </source>
</reference>
<dbReference type="GO" id="GO:0003735">
    <property type="term" value="F:structural constituent of ribosome"/>
    <property type="evidence" value="ECO:0007669"/>
    <property type="project" value="InterPro"/>
</dbReference>
<accession>A0A1Q3AL27</accession>
<dbReference type="InterPro" id="IPR040894">
    <property type="entry name" value="Ribosomal_bL17m_C"/>
</dbReference>
<dbReference type="GO" id="GO:0005762">
    <property type="term" value="C:mitochondrial large ribosomal subunit"/>
    <property type="evidence" value="ECO:0007669"/>
    <property type="project" value="TreeGrafter"/>
</dbReference>
<gene>
    <name evidence="6" type="ORF">ZYGR_0BB01170</name>
</gene>
<evidence type="ECO:0000256" key="1">
    <source>
        <dbReference type="ARBA" id="ARBA00008777"/>
    </source>
</evidence>
<comment type="similarity">
    <text evidence="1 4">Belongs to the bacterial ribosomal protein bL17 family.</text>
</comment>